<dbReference type="PANTHER" id="PTHR46179">
    <property type="entry name" value="ZINC FINGER PROTEIN"/>
    <property type="match status" value="1"/>
</dbReference>
<keyword evidence="5" id="KW-0805">Transcription regulation</keyword>
<keyword evidence="3 8" id="KW-0863">Zinc-finger</keyword>
<dbReference type="Proteomes" id="UP000799444">
    <property type="component" value="Unassembled WGS sequence"/>
</dbReference>
<dbReference type="InterPro" id="IPR013087">
    <property type="entry name" value="Znf_C2H2_type"/>
</dbReference>
<feature type="chain" id="PRO_5040358454" description="C2H2-type domain-containing protein" evidence="9">
    <location>
        <begin position="21"/>
        <end position="270"/>
    </location>
</feature>
<comment type="caution">
    <text evidence="11">The sequence shown here is derived from an EMBL/GenBank/DDBJ whole genome shotgun (WGS) entry which is preliminary data.</text>
</comment>
<sequence>MSALLVAVVLLTLLLQPTAATSPFMDPALFEGPMQSSYPDPDGMLDAFCHACGSLFELCMCSQALVNANPPQRAPTFTEDMFLNHPDWPGEDNLTMFPGVVMDATHPQPEYMAERLPLQDKVLRQWNENATTVRPDTVQQHVADTYLPGDRLAHLAVRRQQRRHPPKEAGFVCSVSGCGKTYNRQCELNRHVKTHWSHEQRPHRCNTCNQGFLYPKDLNRHRKTHAPSALPAPKVYCAVAGCSQDSGFSRRDNLLRHYRNTHPGIAIPAA</sequence>
<dbReference type="AlphaFoldDB" id="A0A9P4UYB2"/>
<evidence type="ECO:0000256" key="4">
    <source>
        <dbReference type="ARBA" id="ARBA00022833"/>
    </source>
</evidence>
<feature type="domain" description="C2H2-type" evidence="10">
    <location>
        <begin position="203"/>
        <end position="226"/>
    </location>
</feature>
<keyword evidence="2" id="KW-0479">Metal-binding</keyword>
<dbReference type="PROSITE" id="PS50157">
    <property type="entry name" value="ZINC_FINGER_C2H2_2"/>
    <property type="match status" value="2"/>
</dbReference>
<dbReference type="OrthoDB" id="8922241at2759"/>
<dbReference type="SMART" id="SM00355">
    <property type="entry name" value="ZnF_C2H2"/>
    <property type="match status" value="3"/>
</dbReference>
<evidence type="ECO:0000259" key="10">
    <source>
        <dbReference type="PROSITE" id="PS50157"/>
    </source>
</evidence>
<evidence type="ECO:0000256" key="6">
    <source>
        <dbReference type="ARBA" id="ARBA00023163"/>
    </source>
</evidence>
<evidence type="ECO:0000256" key="3">
    <source>
        <dbReference type="ARBA" id="ARBA00022771"/>
    </source>
</evidence>
<evidence type="ECO:0000256" key="2">
    <source>
        <dbReference type="ARBA" id="ARBA00022723"/>
    </source>
</evidence>
<name>A0A9P4UYB2_9PLEO</name>
<organism evidence="11 12">
    <name type="scientific">Polyplosphaeria fusca</name>
    <dbReference type="NCBI Taxonomy" id="682080"/>
    <lineage>
        <taxon>Eukaryota</taxon>
        <taxon>Fungi</taxon>
        <taxon>Dikarya</taxon>
        <taxon>Ascomycota</taxon>
        <taxon>Pezizomycotina</taxon>
        <taxon>Dothideomycetes</taxon>
        <taxon>Pleosporomycetidae</taxon>
        <taxon>Pleosporales</taxon>
        <taxon>Tetraplosphaeriaceae</taxon>
        <taxon>Polyplosphaeria</taxon>
    </lineage>
</organism>
<comment type="subcellular location">
    <subcellularLocation>
        <location evidence="1">Nucleus</location>
    </subcellularLocation>
</comment>
<feature type="signal peptide" evidence="9">
    <location>
        <begin position="1"/>
        <end position="20"/>
    </location>
</feature>
<evidence type="ECO:0000256" key="9">
    <source>
        <dbReference type="SAM" id="SignalP"/>
    </source>
</evidence>
<feature type="domain" description="C2H2-type" evidence="10">
    <location>
        <begin position="171"/>
        <end position="200"/>
    </location>
</feature>
<dbReference type="GO" id="GO:0008270">
    <property type="term" value="F:zinc ion binding"/>
    <property type="evidence" value="ECO:0007669"/>
    <property type="project" value="UniProtKB-KW"/>
</dbReference>
<protein>
    <recommendedName>
        <fullName evidence="10">C2H2-type domain-containing protein</fullName>
    </recommendedName>
</protein>
<dbReference type="InterPro" id="IPR036236">
    <property type="entry name" value="Znf_C2H2_sf"/>
</dbReference>
<evidence type="ECO:0000256" key="8">
    <source>
        <dbReference type="PROSITE-ProRule" id="PRU00042"/>
    </source>
</evidence>
<proteinExistence type="predicted"/>
<accession>A0A9P4UYB2</accession>
<evidence type="ECO:0000313" key="12">
    <source>
        <dbReference type="Proteomes" id="UP000799444"/>
    </source>
</evidence>
<evidence type="ECO:0000256" key="1">
    <source>
        <dbReference type="ARBA" id="ARBA00004123"/>
    </source>
</evidence>
<dbReference type="GO" id="GO:0006357">
    <property type="term" value="P:regulation of transcription by RNA polymerase II"/>
    <property type="evidence" value="ECO:0007669"/>
    <property type="project" value="TreeGrafter"/>
</dbReference>
<dbReference type="Pfam" id="PF00096">
    <property type="entry name" value="zf-C2H2"/>
    <property type="match status" value="1"/>
</dbReference>
<dbReference type="PROSITE" id="PS00028">
    <property type="entry name" value="ZINC_FINGER_C2H2_1"/>
    <property type="match status" value="2"/>
</dbReference>
<evidence type="ECO:0000256" key="5">
    <source>
        <dbReference type="ARBA" id="ARBA00023015"/>
    </source>
</evidence>
<dbReference type="InterPro" id="IPR051061">
    <property type="entry name" value="Zinc_finger_trans_reg"/>
</dbReference>
<gene>
    <name evidence="11" type="ORF">EJ04DRAFT_513533</name>
</gene>
<keyword evidence="7" id="KW-0539">Nucleus</keyword>
<dbReference type="SUPFAM" id="SSF57667">
    <property type="entry name" value="beta-beta-alpha zinc fingers"/>
    <property type="match status" value="1"/>
</dbReference>
<dbReference type="GO" id="GO:0005634">
    <property type="term" value="C:nucleus"/>
    <property type="evidence" value="ECO:0007669"/>
    <property type="project" value="UniProtKB-SubCell"/>
</dbReference>
<reference evidence="11" key="1">
    <citation type="journal article" date="2020" name="Stud. Mycol.">
        <title>101 Dothideomycetes genomes: a test case for predicting lifestyles and emergence of pathogens.</title>
        <authorList>
            <person name="Haridas S."/>
            <person name="Albert R."/>
            <person name="Binder M."/>
            <person name="Bloem J."/>
            <person name="Labutti K."/>
            <person name="Salamov A."/>
            <person name="Andreopoulos B."/>
            <person name="Baker S."/>
            <person name="Barry K."/>
            <person name="Bills G."/>
            <person name="Bluhm B."/>
            <person name="Cannon C."/>
            <person name="Castanera R."/>
            <person name="Culley D."/>
            <person name="Daum C."/>
            <person name="Ezra D."/>
            <person name="Gonzalez J."/>
            <person name="Henrissat B."/>
            <person name="Kuo A."/>
            <person name="Liang C."/>
            <person name="Lipzen A."/>
            <person name="Lutzoni F."/>
            <person name="Magnuson J."/>
            <person name="Mondo S."/>
            <person name="Nolan M."/>
            <person name="Ohm R."/>
            <person name="Pangilinan J."/>
            <person name="Park H.-J."/>
            <person name="Ramirez L."/>
            <person name="Alfaro M."/>
            <person name="Sun H."/>
            <person name="Tritt A."/>
            <person name="Yoshinaga Y."/>
            <person name="Zwiers L.-H."/>
            <person name="Turgeon B."/>
            <person name="Goodwin S."/>
            <person name="Spatafora J."/>
            <person name="Crous P."/>
            <person name="Grigoriev I."/>
        </authorList>
    </citation>
    <scope>NUCLEOTIDE SEQUENCE</scope>
    <source>
        <strain evidence="11">CBS 125425</strain>
    </source>
</reference>
<dbReference type="EMBL" id="ML996168">
    <property type="protein sequence ID" value="KAF2732987.1"/>
    <property type="molecule type" value="Genomic_DNA"/>
</dbReference>
<dbReference type="PANTHER" id="PTHR46179:SF13">
    <property type="entry name" value="C2H2-TYPE DOMAIN-CONTAINING PROTEIN"/>
    <property type="match status" value="1"/>
</dbReference>
<keyword evidence="9" id="KW-0732">Signal</keyword>
<keyword evidence="12" id="KW-1185">Reference proteome</keyword>
<keyword evidence="6" id="KW-0804">Transcription</keyword>
<evidence type="ECO:0000256" key="7">
    <source>
        <dbReference type="ARBA" id="ARBA00023242"/>
    </source>
</evidence>
<evidence type="ECO:0000313" key="11">
    <source>
        <dbReference type="EMBL" id="KAF2732987.1"/>
    </source>
</evidence>
<keyword evidence="4" id="KW-0862">Zinc</keyword>
<dbReference type="Gene3D" id="3.30.160.60">
    <property type="entry name" value="Classic Zinc Finger"/>
    <property type="match status" value="2"/>
</dbReference>